<name>A0A0V8IL17_9MICC</name>
<accession>A0A0V8IL17</accession>
<keyword evidence="3" id="KW-1185">Reference proteome</keyword>
<proteinExistence type="predicted"/>
<feature type="domain" description="AB hydrolase-1" evidence="1">
    <location>
        <begin position="205"/>
        <end position="255"/>
    </location>
</feature>
<reference evidence="2 3" key="1">
    <citation type="journal article" date="2014" name="Arch. Microbiol.">
        <title>Arthrobacter enclensis sp. nov., isolated from sediment sample.</title>
        <authorList>
            <person name="Dastager S.G."/>
            <person name="Liu Q."/>
            <person name="Tang S.K."/>
            <person name="Krishnamurthi S."/>
            <person name="Lee J.C."/>
            <person name="Li W.J."/>
        </authorList>
    </citation>
    <scope>NUCLEOTIDE SEQUENCE [LARGE SCALE GENOMIC DNA]</scope>
    <source>
        <strain evidence="2 3">NIO-1008</strain>
    </source>
</reference>
<dbReference type="STRING" id="993070.AS031_12555"/>
<dbReference type="SUPFAM" id="SSF53474">
    <property type="entry name" value="alpha/beta-Hydrolases"/>
    <property type="match status" value="1"/>
</dbReference>
<dbReference type="EMBL" id="LNQM01000005">
    <property type="protein sequence ID" value="KSU75397.1"/>
    <property type="molecule type" value="Genomic_DNA"/>
</dbReference>
<dbReference type="Gene3D" id="3.40.50.1820">
    <property type="entry name" value="alpha/beta hydrolase"/>
    <property type="match status" value="1"/>
</dbReference>
<dbReference type="InterPro" id="IPR029058">
    <property type="entry name" value="AB_hydrolase_fold"/>
</dbReference>
<dbReference type="GO" id="GO:0016020">
    <property type="term" value="C:membrane"/>
    <property type="evidence" value="ECO:0007669"/>
    <property type="project" value="TreeGrafter"/>
</dbReference>
<dbReference type="AlphaFoldDB" id="A0A0V8IL17"/>
<dbReference type="InterPro" id="IPR050266">
    <property type="entry name" value="AB_hydrolase_sf"/>
</dbReference>
<evidence type="ECO:0000313" key="3">
    <source>
        <dbReference type="Proteomes" id="UP000053199"/>
    </source>
</evidence>
<dbReference type="GO" id="GO:0016787">
    <property type="term" value="F:hydrolase activity"/>
    <property type="evidence" value="ECO:0007669"/>
    <property type="project" value="UniProtKB-KW"/>
</dbReference>
<dbReference type="PANTHER" id="PTHR43798:SF33">
    <property type="entry name" value="HYDROLASE, PUTATIVE (AFU_ORTHOLOGUE AFUA_2G14860)-RELATED"/>
    <property type="match status" value="1"/>
</dbReference>
<gene>
    <name evidence="2" type="ORF">AS031_12555</name>
</gene>
<dbReference type="RefSeq" id="WP_058268508.1">
    <property type="nucleotide sequence ID" value="NZ_FMAZ01000005.1"/>
</dbReference>
<protein>
    <submittedName>
        <fullName evidence="2">Alpha/beta hydrolase</fullName>
    </submittedName>
</protein>
<evidence type="ECO:0000313" key="2">
    <source>
        <dbReference type="EMBL" id="KSU75397.1"/>
    </source>
</evidence>
<feature type="domain" description="AB hydrolase-1" evidence="1">
    <location>
        <begin position="36"/>
        <end position="147"/>
    </location>
</feature>
<dbReference type="PRINTS" id="PR00111">
    <property type="entry name" value="ABHYDROLASE"/>
</dbReference>
<dbReference type="PANTHER" id="PTHR43798">
    <property type="entry name" value="MONOACYLGLYCEROL LIPASE"/>
    <property type="match status" value="1"/>
</dbReference>
<dbReference type="Pfam" id="PF00561">
    <property type="entry name" value="Abhydrolase_1"/>
    <property type="match status" value="2"/>
</dbReference>
<dbReference type="OrthoDB" id="2987348at2"/>
<keyword evidence="2" id="KW-0378">Hydrolase</keyword>
<evidence type="ECO:0000259" key="1">
    <source>
        <dbReference type="Pfam" id="PF00561"/>
    </source>
</evidence>
<dbReference type="Proteomes" id="UP000053199">
    <property type="component" value="Unassembled WGS sequence"/>
</dbReference>
<dbReference type="InterPro" id="IPR000073">
    <property type="entry name" value="AB_hydrolase_1"/>
</dbReference>
<sequence>MDADIRHLRLRTGITVPYLVQDNRQYRGRDDDGATPVLLLHAWGESRRSFDRLIPHLAGHRIYAPDLRGQGEADKPADGYSLAEQAEDAAAILEALGLPRAAVVGSSSGGYVAQQLAVNHPEMVTALVLVGSPLSLQGRPAFADEVDTLSDPLDEAWVRDSLPWFPLVHDVPAWYIEDRVRDGLLMPAHAWKAILNGLCDATPPTESGTILAPTLILWGAQDNLLPRSGQETLAARIPGAALKVYPDVAHLVLWECPDRVSEDINAFLRALG</sequence>
<comment type="caution">
    <text evidence="2">The sequence shown here is derived from an EMBL/GenBank/DDBJ whole genome shotgun (WGS) entry which is preliminary data.</text>
</comment>
<organism evidence="2 3">
    <name type="scientific">Pseudarthrobacter enclensis</name>
    <dbReference type="NCBI Taxonomy" id="993070"/>
    <lineage>
        <taxon>Bacteria</taxon>
        <taxon>Bacillati</taxon>
        <taxon>Actinomycetota</taxon>
        <taxon>Actinomycetes</taxon>
        <taxon>Micrococcales</taxon>
        <taxon>Micrococcaceae</taxon>
        <taxon>Pseudarthrobacter</taxon>
    </lineage>
</organism>